<comment type="caution">
    <text evidence="12">The sequence shown here is derived from an EMBL/GenBank/DDBJ whole genome shotgun (WGS) entry which is preliminary data.</text>
</comment>
<dbReference type="Gene3D" id="1.10.1300.10">
    <property type="entry name" value="3'5'-cyclic nucleotide phosphodiesterase, catalytic domain"/>
    <property type="match status" value="1"/>
</dbReference>
<feature type="binding site" evidence="8">
    <location>
        <position position="1450"/>
    </location>
    <ligand>
        <name>Zn(2+)</name>
        <dbReference type="ChEBI" id="CHEBI:29105"/>
        <label>1</label>
    </ligand>
</feature>
<dbReference type="Pfam" id="PF01590">
    <property type="entry name" value="GAF"/>
    <property type="match status" value="2"/>
</dbReference>
<dbReference type="GO" id="GO:0046872">
    <property type="term" value="F:metal ion binding"/>
    <property type="evidence" value="ECO:0007669"/>
    <property type="project" value="UniProtKB-KW"/>
</dbReference>
<dbReference type="SMART" id="SM00065">
    <property type="entry name" value="GAF"/>
    <property type="match status" value="2"/>
</dbReference>
<keyword evidence="4 8" id="KW-0479">Metal-binding</keyword>
<evidence type="ECO:0000256" key="2">
    <source>
        <dbReference type="ARBA" id="ARBA00006437"/>
    </source>
</evidence>
<dbReference type="SMART" id="SM00471">
    <property type="entry name" value="HDc"/>
    <property type="match status" value="1"/>
</dbReference>
<accession>A0A1R2ASJ9</accession>
<dbReference type="EC" id="3.1.4.-" evidence="9"/>
<gene>
    <name evidence="12" type="ORF">SteCoe_35339</name>
</gene>
<dbReference type="SUPFAM" id="SSF55781">
    <property type="entry name" value="GAF domain-like"/>
    <property type="match status" value="5"/>
</dbReference>
<dbReference type="InterPro" id="IPR000014">
    <property type="entry name" value="PAS"/>
</dbReference>
<dbReference type="InterPro" id="IPR003018">
    <property type="entry name" value="GAF"/>
</dbReference>
<dbReference type="OrthoDB" id="430821at2759"/>
<dbReference type="GO" id="GO:0004114">
    <property type="term" value="F:3',5'-cyclic-nucleotide phosphodiesterase activity"/>
    <property type="evidence" value="ECO:0007669"/>
    <property type="project" value="InterPro"/>
</dbReference>
<keyword evidence="6" id="KW-0114">cAMP</keyword>
<evidence type="ECO:0000256" key="9">
    <source>
        <dbReference type="RuleBase" id="RU363067"/>
    </source>
</evidence>
<evidence type="ECO:0000313" key="13">
    <source>
        <dbReference type="Proteomes" id="UP000187209"/>
    </source>
</evidence>
<dbReference type="Gene3D" id="3.30.450.40">
    <property type="match status" value="4"/>
</dbReference>
<dbReference type="Pfam" id="PF00233">
    <property type="entry name" value="PDEase_I"/>
    <property type="match status" value="1"/>
</dbReference>
<reference evidence="12 13" key="1">
    <citation type="submission" date="2016-11" db="EMBL/GenBank/DDBJ databases">
        <title>The macronuclear genome of Stentor coeruleus: a giant cell with tiny introns.</title>
        <authorList>
            <person name="Slabodnick M."/>
            <person name="Ruby J.G."/>
            <person name="Reiff S.B."/>
            <person name="Swart E.C."/>
            <person name="Gosai S."/>
            <person name="Prabakaran S."/>
            <person name="Witkowska E."/>
            <person name="Larue G.E."/>
            <person name="Fisher S."/>
            <person name="Freeman R.M."/>
            <person name="Gunawardena J."/>
            <person name="Chu W."/>
            <person name="Stover N.A."/>
            <person name="Gregory B.D."/>
            <person name="Nowacki M."/>
            <person name="Derisi J."/>
            <person name="Roy S.W."/>
            <person name="Marshall W.F."/>
            <person name="Sood P."/>
        </authorList>
    </citation>
    <scope>NUCLEOTIDE SEQUENCE [LARGE SCALE GENOMIC DNA]</scope>
    <source>
        <strain evidence="12">WM001</strain>
    </source>
</reference>
<dbReference type="InterPro" id="IPR003607">
    <property type="entry name" value="HD/PDEase_dom"/>
</dbReference>
<evidence type="ECO:0000256" key="1">
    <source>
        <dbReference type="ARBA" id="ARBA00004703"/>
    </source>
</evidence>
<feature type="active site" description="Proton donor" evidence="7">
    <location>
        <position position="1409"/>
    </location>
</feature>
<sequence>MSELKRSTSKGLPTGGPGEYLLRIVKETQNLFQAQNLSNSGISDYIRKSLRSYTGSSWVEVFFREESSLLLYKTLQTTKVIPINEDSLPGFTACNNQPEIVNNASASSFYNSFKVKFNPYIMPTKEIVQASSVASVPIIKDGECRLVILLFNKLDESNSLSYFTDNDICLIEAIGLWGIINYDLHNYCDDLKKKLKDAKDQAEESIKLMSVGVREIHRRNSLEKCIKVIQSESKLTKNSIQQISKVMNCEGVIFHLYTGEVLKPIIALGMDTYDGKILTTKTAEYALISLKQIINIGELSTEPLWDQEKQIKMKSLLGCPIYTSDQEPLGCIEYFRKSSAFSPVDEVYSAKIAEFLSTIPKKNFVASIGERNTSDRTLGVLYKELNSFAVSSHELYDYPKIFAEIRIAIRNILMVNSCTVYFADQISNVFWTKQSENCDILTQPICKDTLFGYVFSRQIKVVLPDEVPVSDLSSYDKIGIIQPIISTLTLYPVIGLISVFRSYKEFTLEEQEVLEKLSRKVAGLLECLWIYRSEEIHMGIESLEKSQDASPEIRFRVANTKKTHTSIHYLPEEVNELLMSSASQQSVKSNIYSLSYISQAKLGEIKNMLQEMKAKPESALSILAKRIRQLVPSQASKLFIMDSHEQHLIDVSNSNLAKPSGLVNFCMQAKEMICFRSAAYQNQHFDKLIDSLGGDSKVESFLAVPIIVQDRSLGVIAFANASINFGPEDIAIAEFISLIPKDYLSNTNENIKDLRDAIQVGRRHKMLQQWCKQVFFVANSTQNKIALVKDIMHKLYEEKNFEKLIKAGLEMLCAVINTEQAAVAYEDSGEIIEYLYKKGKIVKKSNLEDEGLLLKSLKSGRPISLESMYGKENIIVVPFIEKKMPKLIIKAYNKRDDTLSFYCGFNKEDEQILNEFSSAMSNSFAANERGESPEALRQFIKQYAANLNNHALICTIRTASQKLLDCDRATVFIIEGKEMVVKAQGVEKEIPGDFRIPIGKGIIGNVAQTGQTENIRDVYEDPRFDPAMDKKTGYRTSTMLCMPVLDTQGKVIAALQMINKKKGYFDESDEETLVIFSEIISSALQNCSLFMHNITERSRILNILNSIGNYILVFNSDGILEYSNKSIKPVFGIPKKLAAKGHYSSWLRENRELVLDITSVMQNPTKKVQKKEQKIVSASFKRTRTQPNLSKGIKHEDSKDMHFHYTVAAVQTFNKSETVGVVLILEDVSALAELNSRLEKMQLEVQNMKSSIYGETSLQKCIQKLGTISKTITDSDAKLYLDEVIRTLKQGNLNNADIMSQMPTVQGYSSKVISEYIGLDSTVHHDTLRIEKHPRKNSKFSVESLEISILSDLRDVDLDPFIIEDHFPYVKTMFQDFDLINQMEINSDKLFCFMNLVKEHYGVWENPFHNFYHGFNVLHATYMLLSSTQAGTFFSANEIFALFIAAFCHDLEHPGRNNSFEINRGSHLALIYNDRSVLENHHSAVTFKILQNENCNLLAKFNNESKKSFRKLVIVSILGTDMAKHVEMITTMNSRFKDIEETPLKNSDLEGLAGLLIHSADLSHPCKSFDQYQKWSKKVCDEFTLQYQEEQRLGLPPTEIMKDLDKPEVYYASEFGFLKFVIKPLWDCMNLWLDPHINQYIENLTENISQYQKLKELHPKTNN</sequence>
<dbReference type="InterPro" id="IPR002073">
    <property type="entry name" value="PDEase_catalytic_dom"/>
</dbReference>
<dbReference type="PROSITE" id="PS00126">
    <property type="entry name" value="PDEASE_I_1"/>
    <property type="match status" value="1"/>
</dbReference>
<dbReference type="Gene3D" id="3.30.450.20">
    <property type="entry name" value="PAS domain"/>
    <property type="match status" value="1"/>
</dbReference>
<proteinExistence type="inferred from homology"/>
<dbReference type="InterPro" id="IPR023174">
    <property type="entry name" value="PDEase_CS"/>
</dbReference>
<evidence type="ECO:0000256" key="7">
    <source>
        <dbReference type="PIRSR" id="PIRSR623088-1"/>
    </source>
</evidence>
<dbReference type="UniPathway" id="UPA00762">
    <property type="reaction ID" value="UER00747"/>
</dbReference>
<organism evidence="12 13">
    <name type="scientific">Stentor coeruleus</name>
    <dbReference type="NCBI Taxonomy" id="5963"/>
    <lineage>
        <taxon>Eukaryota</taxon>
        <taxon>Sar</taxon>
        <taxon>Alveolata</taxon>
        <taxon>Ciliophora</taxon>
        <taxon>Postciliodesmatophora</taxon>
        <taxon>Heterotrichea</taxon>
        <taxon>Heterotrichida</taxon>
        <taxon>Stentoridae</taxon>
        <taxon>Stentor</taxon>
    </lineage>
</organism>
<dbReference type="InterPro" id="IPR023088">
    <property type="entry name" value="PDEase"/>
</dbReference>
<keyword evidence="3" id="KW-0140">cGMP</keyword>
<name>A0A1R2ASJ9_9CILI</name>
<keyword evidence="5 9" id="KW-0378">Hydrolase</keyword>
<feature type="domain" description="PDEase" evidence="11">
    <location>
        <begin position="1323"/>
        <end position="1658"/>
    </location>
</feature>
<dbReference type="GO" id="GO:0006198">
    <property type="term" value="P:cAMP catabolic process"/>
    <property type="evidence" value="ECO:0007669"/>
    <property type="project" value="UniProtKB-UniPathway"/>
</dbReference>
<protein>
    <recommendedName>
        <fullName evidence="9">Phosphodiesterase</fullName>
        <ecNumber evidence="9">3.1.4.-</ecNumber>
    </recommendedName>
</protein>
<dbReference type="PROSITE" id="PS51845">
    <property type="entry name" value="PDEASE_I_2"/>
    <property type="match status" value="1"/>
</dbReference>
<feature type="binding site" evidence="8">
    <location>
        <position position="1449"/>
    </location>
    <ligand>
        <name>Zn(2+)</name>
        <dbReference type="ChEBI" id="CHEBI:29105"/>
        <label>1</label>
    </ligand>
</feature>
<feature type="domain" description="PAS" evidence="10">
    <location>
        <begin position="1096"/>
        <end position="1136"/>
    </location>
</feature>
<evidence type="ECO:0000259" key="11">
    <source>
        <dbReference type="PROSITE" id="PS51845"/>
    </source>
</evidence>
<dbReference type="EMBL" id="MPUH01001489">
    <property type="protein sequence ID" value="OMJ67487.1"/>
    <property type="molecule type" value="Genomic_DNA"/>
</dbReference>
<dbReference type="CDD" id="cd00077">
    <property type="entry name" value="HDc"/>
    <property type="match status" value="1"/>
</dbReference>
<keyword evidence="13" id="KW-1185">Reference proteome</keyword>
<evidence type="ECO:0000259" key="10">
    <source>
        <dbReference type="PROSITE" id="PS50112"/>
    </source>
</evidence>
<comment type="pathway">
    <text evidence="1">Purine metabolism; 3',5'-cyclic AMP degradation; AMP from 3',5'-cyclic AMP: step 1/1.</text>
</comment>
<comment type="similarity">
    <text evidence="2">Belongs to the cyclic nucleotide phosphodiesterase family. PDE8 subfamily.</text>
</comment>
<evidence type="ECO:0000256" key="5">
    <source>
        <dbReference type="ARBA" id="ARBA00022801"/>
    </source>
</evidence>
<evidence type="ECO:0000256" key="6">
    <source>
        <dbReference type="ARBA" id="ARBA00023149"/>
    </source>
</evidence>
<dbReference type="PANTHER" id="PTHR11347">
    <property type="entry name" value="CYCLIC NUCLEOTIDE PHOSPHODIESTERASE"/>
    <property type="match status" value="1"/>
</dbReference>
<dbReference type="GO" id="GO:0007165">
    <property type="term" value="P:signal transduction"/>
    <property type="evidence" value="ECO:0007669"/>
    <property type="project" value="InterPro"/>
</dbReference>
<feature type="binding site" evidence="8">
    <location>
        <position position="1413"/>
    </location>
    <ligand>
        <name>Zn(2+)</name>
        <dbReference type="ChEBI" id="CHEBI:29105"/>
        <label>1</label>
    </ligand>
</feature>
<feature type="binding site" evidence="8">
    <location>
        <position position="1561"/>
    </location>
    <ligand>
        <name>Zn(2+)</name>
        <dbReference type="ChEBI" id="CHEBI:29105"/>
        <label>1</label>
    </ligand>
</feature>
<evidence type="ECO:0000313" key="12">
    <source>
        <dbReference type="EMBL" id="OMJ67487.1"/>
    </source>
</evidence>
<evidence type="ECO:0000256" key="4">
    <source>
        <dbReference type="ARBA" id="ARBA00022723"/>
    </source>
</evidence>
<dbReference type="InterPro" id="IPR036971">
    <property type="entry name" value="PDEase_catalytic_dom_sf"/>
</dbReference>
<evidence type="ECO:0000256" key="3">
    <source>
        <dbReference type="ARBA" id="ARBA00022535"/>
    </source>
</evidence>
<dbReference type="Proteomes" id="UP000187209">
    <property type="component" value="Unassembled WGS sequence"/>
</dbReference>
<dbReference type="PRINTS" id="PR00387">
    <property type="entry name" value="PDIESTERASE1"/>
</dbReference>
<feature type="binding site" evidence="8">
    <location>
        <position position="1450"/>
    </location>
    <ligand>
        <name>Zn(2+)</name>
        <dbReference type="ChEBI" id="CHEBI:29105"/>
        <label>2</label>
    </ligand>
</feature>
<comment type="cofactor">
    <cofactor evidence="9">
        <name>a divalent metal cation</name>
        <dbReference type="ChEBI" id="CHEBI:60240"/>
    </cofactor>
    <text evidence="9">Binds 2 divalent metal cations per subunit. Site 1 may preferentially bind zinc ions, while site 2 has a preference for magnesium and/or manganese ions.</text>
</comment>
<dbReference type="PROSITE" id="PS50112">
    <property type="entry name" value="PAS"/>
    <property type="match status" value="1"/>
</dbReference>
<dbReference type="InterPro" id="IPR029016">
    <property type="entry name" value="GAF-like_dom_sf"/>
</dbReference>
<dbReference type="SUPFAM" id="SSF109604">
    <property type="entry name" value="HD-domain/PDEase-like"/>
    <property type="match status" value="1"/>
</dbReference>
<evidence type="ECO:0000256" key="8">
    <source>
        <dbReference type="PIRSR" id="PIRSR623088-3"/>
    </source>
</evidence>